<dbReference type="InterPro" id="IPR046151">
    <property type="entry name" value="DUF6153"/>
</dbReference>
<keyword evidence="1" id="KW-1133">Transmembrane helix</keyword>
<organism evidence="2 3">
    <name type="scientific">Microbacterium thalassium</name>
    <dbReference type="NCBI Taxonomy" id="362649"/>
    <lineage>
        <taxon>Bacteria</taxon>
        <taxon>Bacillati</taxon>
        <taxon>Actinomycetota</taxon>
        <taxon>Actinomycetes</taxon>
        <taxon>Micrococcales</taxon>
        <taxon>Microbacteriaceae</taxon>
        <taxon>Microbacterium</taxon>
    </lineage>
</organism>
<feature type="transmembrane region" description="Helical" evidence="1">
    <location>
        <begin position="91"/>
        <end position="107"/>
    </location>
</feature>
<evidence type="ECO:0000313" key="2">
    <source>
        <dbReference type="EMBL" id="MBB6392993.1"/>
    </source>
</evidence>
<keyword evidence="3" id="KW-1185">Reference proteome</keyword>
<accession>A0A7X0FSP2</accession>
<keyword evidence="1" id="KW-0812">Transmembrane</keyword>
<name>A0A7X0FSP2_9MICO</name>
<dbReference type="Proteomes" id="UP000537775">
    <property type="component" value="Unassembled WGS sequence"/>
</dbReference>
<proteinExistence type="predicted"/>
<evidence type="ECO:0000313" key="3">
    <source>
        <dbReference type="Proteomes" id="UP000537775"/>
    </source>
</evidence>
<dbReference type="EMBL" id="JACHML010000001">
    <property type="protein sequence ID" value="MBB6392993.1"/>
    <property type="molecule type" value="Genomic_DNA"/>
</dbReference>
<feature type="transmembrane region" description="Helical" evidence="1">
    <location>
        <begin position="17"/>
        <end position="36"/>
    </location>
</feature>
<evidence type="ECO:0000256" key="1">
    <source>
        <dbReference type="SAM" id="Phobius"/>
    </source>
</evidence>
<comment type="caution">
    <text evidence="2">The sequence shown here is derived from an EMBL/GenBank/DDBJ whole genome shotgun (WGS) entry which is preliminary data.</text>
</comment>
<keyword evidence="1" id="KW-0472">Membrane</keyword>
<sequence length="147" mass="14888">MDVSSNAAGRVRADRRWFAVLVAVLLLAGLVGMHSLGSGTSSPHADTVGSAVVAEAAAPGHATDGAAMPSVLSQDVGADCAGCALAGEHDAVTMCVIALLVIALLAARTVPREIRTAGAGSVLFLRPVAPRARPDRPDLRTLSISRT</sequence>
<gene>
    <name evidence="2" type="ORF">HD594_003306</name>
</gene>
<protein>
    <submittedName>
        <fullName evidence="2">Uncharacterized protein</fullName>
    </submittedName>
</protein>
<dbReference type="AlphaFoldDB" id="A0A7X0FSP2"/>
<reference evidence="2 3" key="1">
    <citation type="submission" date="2020-08" db="EMBL/GenBank/DDBJ databases">
        <title>Sequencing the genomes of 1000 actinobacteria strains.</title>
        <authorList>
            <person name="Klenk H.-P."/>
        </authorList>
    </citation>
    <scope>NUCLEOTIDE SEQUENCE [LARGE SCALE GENOMIC DNA]</scope>
    <source>
        <strain evidence="2 3">DSM 12511</strain>
    </source>
</reference>
<dbReference type="RefSeq" id="WP_184752220.1">
    <property type="nucleotide sequence ID" value="NZ_BAAAJR010000001.1"/>
</dbReference>
<dbReference type="Pfam" id="PF19650">
    <property type="entry name" value="DUF6153"/>
    <property type="match status" value="1"/>
</dbReference>